<sequence length="88" mass="10058">MKKLAKRFDILDQGWLEEHKKKRASGEAREDEDFMDVMITILQDDPQLFPGRDADTVNKGHLSGYDLSSLRHYNGDIDMGSHITSQPP</sequence>
<keyword evidence="2" id="KW-1185">Reference proteome</keyword>
<protein>
    <submittedName>
        <fullName evidence="1">Uncharacterized protein</fullName>
    </submittedName>
</protein>
<organism evidence="1 2">
    <name type="scientific">Acer negundo</name>
    <name type="common">Box elder</name>
    <dbReference type="NCBI Taxonomy" id="4023"/>
    <lineage>
        <taxon>Eukaryota</taxon>
        <taxon>Viridiplantae</taxon>
        <taxon>Streptophyta</taxon>
        <taxon>Embryophyta</taxon>
        <taxon>Tracheophyta</taxon>
        <taxon>Spermatophyta</taxon>
        <taxon>Magnoliopsida</taxon>
        <taxon>eudicotyledons</taxon>
        <taxon>Gunneridae</taxon>
        <taxon>Pentapetalae</taxon>
        <taxon>rosids</taxon>
        <taxon>malvids</taxon>
        <taxon>Sapindales</taxon>
        <taxon>Sapindaceae</taxon>
        <taxon>Hippocastanoideae</taxon>
        <taxon>Acereae</taxon>
        <taxon>Acer</taxon>
    </lineage>
</organism>
<evidence type="ECO:0000313" key="2">
    <source>
        <dbReference type="Proteomes" id="UP001064489"/>
    </source>
</evidence>
<dbReference type="AlphaFoldDB" id="A0AAD5JJ23"/>
<reference evidence="1" key="1">
    <citation type="journal article" date="2022" name="Plant J.">
        <title>Strategies of tolerance reflected in two North American maple genomes.</title>
        <authorList>
            <person name="McEvoy S.L."/>
            <person name="Sezen U.U."/>
            <person name="Trouern-Trend A."/>
            <person name="McMahon S.M."/>
            <person name="Schaberg P.G."/>
            <person name="Yang J."/>
            <person name="Wegrzyn J.L."/>
            <person name="Swenson N.G."/>
        </authorList>
    </citation>
    <scope>NUCLEOTIDE SEQUENCE</scope>
    <source>
        <strain evidence="1">91603</strain>
    </source>
</reference>
<evidence type="ECO:0000313" key="1">
    <source>
        <dbReference type="EMBL" id="KAI9201438.1"/>
    </source>
</evidence>
<reference evidence="1" key="2">
    <citation type="submission" date="2023-02" db="EMBL/GenBank/DDBJ databases">
        <authorList>
            <person name="Swenson N.G."/>
            <person name="Wegrzyn J.L."/>
            <person name="Mcevoy S.L."/>
        </authorList>
    </citation>
    <scope>NUCLEOTIDE SEQUENCE</scope>
    <source>
        <strain evidence="1">91603</strain>
        <tissue evidence="1">Leaf</tissue>
    </source>
</reference>
<dbReference type="Proteomes" id="UP001064489">
    <property type="component" value="Chromosome 9"/>
</dbReference>
<proteinExistence type="predicted"/>
<gene>
    <name evidence="1" type="ORF">LWI28_023585</name>
</gene>
<accession>A0AAD5JJ23</accession>
<dbReference type="EMBL" id="JAJSOW010000001">
    <property type="protein sequence ID" value="KAI9201438.1"/>
    <property type="molecule type" value="Genomic_DNA"/>
</dbReference>
<comment type="caution">
    <text evidence="1">The sequence shown here is derived from an EMBL/GenBank/DDBJ whole genome shotgun (WGS) entry which is preliminary data.</text>
</comment>
<name>A0AAD5JJ23_ACENE</name>